<dbReference type="Gene3D" id="1.10.10.60">
    <property type="entry name" value="Homeodomain-like"/>
    <property type="match status" value="1"/>
</dbReference>
<evidence type="ECO:0000313" key="10">
    <source>
        <dbReference type="Proteomes" id="UP000663828"/>
    </source>
</evidence>
<evidence type="ECO:0000256" key="4">
    <source>
        <dbReference type="ARBA" id="ARBA00023242"/>
    </source>
</evidence>
<feature type="domain" description="Homeobox" evidence="8">
    <location>
        <begin position="10"/>
        <end position="70"/>
    </location>
</feature>
<dbReference type="PROSITE" id="PS50071">
    <property type="entry name" value="HOMEOBOX_2"/>
    <property type="match status" value="1"/>
</dbReference>
<keyword evidence="10" id="KW-1185">Reference proteome</keyword>
<evidence type="ECO:0000259" key="8">
    <source>
        <dbReference type="PROSITE" id="PS50071"/>
    </source>
</evidence>
<keyword evidence="4 5" id="KW-0539">Nucleus</keyword>
<name>A0A813Z8B9_ADIRI</name>
<comment type="subcellular location">
    <subcellularLocation>
        <location evidence="1 5 6">Nucleus</location>
    </subcellularLocation>
</comment>
<dbReference type="EMBL" id="CAJNOR010000374">
    <property type="protein sequence ID" value="CAF0894863.1"/>
    <property type="molecule type" value="Genomic_DNA"/>
</dbReference>
<accession>A0A813Z8B9</accession>
<keyword evidence="3 5" id="KW-0371">Homeobox</keyword>
<feature type="DNA-binding region" description="Homeobox" evidence="5">
    <location>
        <begin position="12"/>
        <end position="71"/>
    </location>
</feature>
<dbReference type="SUPFAM" id="SSF46689">
    <property type="entry name" value="Homeodomain-like"/>
    <property type="match status" value="1"/>
</dbReference>
<feature type="non-terminal residue" evidence="9">
    <location>
        <position position="1"/>
    </location>
</feature>
<dbReference type="FunFam" id="1.10.10.60:FF:000679">
    <property type="entry name" value="Homeobox protein aristaless"/>
    <property type="match status" value="1"/>
</dbReference>
<sequence length="213" mass="24136">IEKSNAEKITKNRRYRTSFSQDQIEQLEQVFQRTHYPDVQAREELSRRTGLTEARVQVWFSNRRARWRKIASVHHQQQMPASASPLIFSNPPTATSSNTTIPGPSPSSSRLHFTPFCLPSLETPSSSGTDSLFQSTNECSSNGNTTNPANLFTNQQTPFYARYTNDYEQIYRSTTTFPYPPSNVSGPVFPPSTSTSSSTFYTPNMFDVHNVYL</sequence>
<gene>
    <name evidence="9" type="ORF">XAT740_LOCUS7709</name>
</gene>
<protein>
    <recommendedName>
        <fullName evidence="8">Homeobox domain-containing protein</fullName>
    </recommendedName>
</protein>
<dbReference type="PROSITE" id="PS00027">
    <property type="entry name" value="HOMEOBOX_1"/>
    <property type="match status" value="1"/>
</dbReference>
<dbReference type="SMART" id="SM00389">
    <property type="entry name" value="HOX"/>
    <property type="match status" value="1"/>
</dbReference>
<dbReference type="Proteomes" id="UP000663828">
    <property type="component" value="Unassembled WGS sequence"/>
</dbReference>
<dbReference type="PANTHER" id="PTHR24329">
    <property type="entry name" value="HOMEOBOX PROTEIN ARISTALESS"/>
    <property type="match status" value="1"/>
</dbReference>
<comment type="caution">
    <text evidence="9">The sequence shown here is derived from an EMBL/GenBank/DDBJ whole genome shotgun (WGS) entry which is preliminary data.</text>
</comment>
<organism evidence="9 10">
    <name type="scientific">Adineta ricciae</name>
    <name type="common">Rotifer</name>
    <dbReference type="NCBI Taxonomy" id="249248"/>
    <lineage>
        <taxon>Eukaryota</taxon>
        <taxon>Metazoa</taxon>
        <taxon>Spiralia</taxon>
        <taxon>Gnathifera</taxon>
        <taxon>Rotifera</taxon>
        <taxon>Eurotatoria</taxon>
        <taxon>Bdelloidea</taxon>
        <taxon>Adinetida</taxon>
        <taxon>Adinetidae</taxon>
        <taxon>Adineta</taxon>
    </lineage>
</organism>
<dbReference type="CDD" id="cd00086">
    <property type="entry name" value="homeodomain"/>
    <property type="match status" value="1"/>
</dbReference>
<dbReference type="InterPro" id="IPR017970">
    <property type="entry name" value="Homeobox_CS"/>
</dbReference>
<dbReference type="GO" id="GO:0000981">
    <property type="term" value="F:DNA-binding transcription factor activity, RNA polymerase II-specific"/>
    <property type="evidence" value="ECO:0007669"/>
    <property type="project" value="InterPro"/>
</dbReference>
<evidence type="ECO:0000256" key="1">
    <source>
        <dbReference type="ARBA" id="ARBA00004123"/>
    </source>
</evidence>
<keyword evidence="2 5" id="KW-0238">DNA-binding</keyword>
<dbReference type="PANTHER" id="PTHR24329:SF543">
    <property type="entry name" value="FI01017P-RELATED"/>
    <property type="match status" value="1"/>
</dbReference>
<evidence type="ECO:0000256" key="2">
    <source>
        <dbReference type="ARBA" id="ARBA00023125"/>
    </source>
</evidence>
<dbReference type="GO" id="GO:0005634">
    <property type="term" value="C:nucleus"/>
    <property type="evidence" value="ECO:0007669"/>
    <property type="project" value="UniProtKB-SubCell"/>
</dbReference>
<feature type="region of interest" description="Disordered" evidence="7">
    <location>
        <begin position="127"/>
        <end position="152"/>
    </location>
</feature>
<dbReference type="GO" id="GO:0000977">
    <property type="term" value="F:RNA polymerase II transcription regulatory region sequence-specific DNA binding"/>
    <property type="evidence" value="ECO:0007669"/>
    <property type="project" value="TreeGrafter"/>
</dbReference>
<evidence type="ECO:0000313" key="9">
    <source>
        <dbReference type="EMBL" id="CAF0894863.1"/>
    </source>
</evidence>
<dbReference type="InterPro" id="IPR009057">
    <property type="entry name" value="Homeodomain-like_sf"/>
</dbReference>
<dbReference type="Pfam" id="PF00046">
    <property type="entry name" value="Homeodomain"/>
    <property type="match status" value="1"/>
</dbReference>
<evidence type="ECO:0000256" key="5">
    <source>
        <dbReference type="PROSITE-ProRule" id="PRU00108"/>
    </source>
</evidence>
<reference evidence="9" key="1">
    <citation type="submission" date="2021-02" db="EMBL/GenBank/DDBJ databases">
        <authorList>
            <person name="Nowell W R."/>
        </authorList>
    </citation>
    <scope>NUCLEOTIDE SEQUENCE</scope>
</reference>
<evidence type="ECO:0000256" key="7">
    <source>
        <dbReference type="SAM" id="MobiDB-lite"/>
    </source>
</evidence>
<evidence type="ECO:0000256" key="3">
    <source>
        <dbReference type="ARBA" id="ARBA00023155"/>
    </source>
</evidence>
<proteinExistence type="predicted"/>
<dbReference type="InterPro" id="IPR050649">
    <property type="entry name" value="Paired_Homeobox_TFs"/>
</dbReference>
<dbReference type="InterPro" id="IPR001356">
    <property type="entry name" value="HD"/>
</dbReference>
<dbReference type="AlphaFoldDB" id="A0A813Z8B9"/>
<evidence type="ECO:0000256" key="6">
    <source>
        <dbReference type="RuleBase" id="RU000682"/>
    </source>
</evidence>